<dbReference type="InterPro" id="IPR000433">
    <property type="entry name" value="Znf_ZZ"/>
</dbReference>
<keyword evidence="2 4" id="KW-0863">Zinc-finger</keyword>
<dbReference type="Proteomes" id="UP000663889">
    <property type="component" value="Unassembled WGS sequence"/>
</dbReference>
<dbReference type="Gene3D" id="3.30.60.90">
    <property type="match status" value="2"/>
</dbReference>
<evidence type="ECO:0000256" key="1">
    <source>
        <dbReference type="ARBA" id="ARBA00022723"/>
    </source>
</evidence>
<dbReference type="SMART" id="SM00291">
    <property type="entry name" value="ZnF_ZZ"/>
    <property type="match status" value="2"/>
</dbReference>
<name>A0A813ZJ50_9BILA</name>
<evidence type="ECO:0000256" key="2">
    <source>
        <dbReference type="ARBA" id="ARBA00022771"/>
    </source>
</evidence>
<organism evidence="6 7">
    <name type="scientific">Rotaria sordida</name>
    <dbReference type="NCBI Taxonomy" id="392033"/>
    <lineage>
        <taxon>Eukaryota</taxon>
        <taxon>Metazoa</taxon>
        <taxon>Spiralia</taxon>
        <taxon>Gnathifera</taxon>
        <taxon>Rotifera</taxon>
        <taxon>Eurotatoria</taxon>
        <taxon>Bdelloidea</taxon>
        <taxon>Philodinida</taxon>
        <taxon>Philodinidae</taxon>
        <taxon>Rotaria</taxon>
    </lineage>
</organism>
<dbReference type="InterPro" id="IPR043145">
    <property type="entry name" value="Znf_ZZ_sf"/>
</dbReference>
<evidence type="ECO:0000256" key="3">
    <source>
        <dbReference type="ARBA" id="ARBA00022833"/>
    </source>
</evidence>
<accession>A0A813ZJ50</accession>
<evidence type="ECO:0000259" key="5">
    <source>
        <dbReference type="PROSITE" id="PS50135"/>
    </source>
</evidence>
<protein>
    <recommendedName>
        <fullName evidence="5">ZZ-type domain-containing protein</fullName>
    </recommendedName>
</protein>
<keyword evidence="1" id="KW-0479">Metal-binding</keyword>
<evidence type="ECO:0000256" key="4">
    <source>
        <dbReference type="PROSITE-ProRule" id="PRU00228"/>
    </source>
</evidence>
<evidence type="ECO:0000313" key="7">
    <source>
        <dbReference type="Proteomes" id="UP000663889"/>
    </source>
</evidence>
<dbReference type="PANTHER" id="PTHR20930:SF0">
    <property type="entry name" value="PROTEIN ILRUN"/>
    <property type="match status" value="1"/>
</dbReference>
<dbReference type="GO" id="GO:0008270">
    <property type="term" value="F:zinc ion binding"/>
    <property type="evidence" value="ECO:0007669"/>
    <property type="project" value="UniProtKB-KW"/>
</dbReference>
<dbReference type="SUPFAM" id="SSF57850">
    <property type="entry name" value="RING/U-box"/>
    <property type="match status" value="2"/>
</dbReference>
<proteinExistence type="predicted"/>
<dbReference type="InterPro" id="IPR019220">
    <property type="entry name" value="DUF2135"/>
</dbReference>
<dbReference type="PANTHER" id="PTHR20930">
    <property type="entry name" value="OVARIAN CARCINOMA ANTIGEN CA125-RELATED"/>
    <property type="match status" value="1"/>
</dbReference>
<reference evidence="6" key="1">
    <citation type="submission" date="2021-02" db="EMBL/GenBank/DDBJ databases">
        <authorList>
            <person name="Nowell W R."/>
        </authorList>
    </citation>
    <scope>NUCLEOTIDE SEQUENCE</scope>
</reference>
<dbReference type="PROSITE" id="PS50135">
    <property type="entry name" value="ZF_ZZ_2"/>
    <property type="match status" value="1"/>
</dbReference>
<evidence type="ECO:0000313" key="6">
    <source>
        <dbReference type="EMBL" id="CAF0900261.1"/>
    </source>
</evidence>
<dbReference type="AlphaFoldDB" id="A0A813ZJ50"/>
<comment type="caution">
    <text evidence="6">The sequence shown here is derived from an EMBL/GenBank/DDBJ whole genome shotgun (WGS) entry which is preliminary data.</text>
</comment>
<sequence>MKLNICSHPSRKTLYNDYIKYQQNKTQQESTKSQAKLTAVLNLWQARCTCSQTAYQIYLDERQSYSKSSSFYFDITSYFFSKVRSSISKPSSIETFNKHYSISIFCIKIFSHNTDRNSGNDSNVNNYELLGLCILTNVLELELELLQLLRTVACKLVELGLLGLAKNIFRHIVTLRSDEPQSFHDLALLLQGSNVQNKTITEISDLFKNVIFGEWNNRFVEIEVTTLHEFNWFLFEYHQQKQISNSVDQRLIRHLSVGLRIVMVWDTNDLDVVLHVIEPTGEECYYSHKNTAIGSMISRDFTSGYEPEEYLIRKSVKDTYTVREKYFANHQQSLTSATTIMAHIYKYYGQTNQQKEIVTLRLNITHDQKLNTSIHSNAICDGYDTSPIKRDSYRCLFCPDIDFCQSCKSASGTNYESNHQYNHPLLCIKDSSEYSESFYLCNRTDINHTNIQCDSCFMIPIIGIRYQYSCGINLCEQCEFTGIHDQSHHRTKITDPV</sequence>
<gene>
    <name evidence="6" type="ORF">SEV965_LOCUS5599</name>
</gene>
<keyword evidence="3" id="KW-0862">Zinc</keyword>
<dbReference type="Pfam" id="PF00569">
    <property type="entry name" value="ZZ"/>
    <property type="match status" value="1"/>
</dbReference>
<dbReference type="EMBL" id="CAJNOU010000172">
    <property type="protein sequence ID" value="CAF0900261.1"/>
    <property type="molecule type" value="Genomic_DNA"/>
</dbReference>
<feature type="domain" description="ZZ-type" evidence="5">
    <location>
        <begin position="375"/>
        <end position="433"/>
    </location>
</feature>
<dbReference type="Pfam" id="PF09906">
    <property type="entry name" value="DUF2135"/>
    <property type="match status" value="1"/>
</dbReference>